<evidence type="ECO:0008006" key="4">
    <source>
        <dbReference type="Google" id="ProtNLM"/>
    </source>
</evidence>
<dbReference type="STRING" id="1330018.A0A167LJ06"/>
<sequence length="116" mass="12730">MSTEVTTDTTHENGNAQPKVEAPVSQDKGKGKAVEPVDEEMDDDEDDEEEEEEEEEEVGFVEGDDPDPSLIISAPRRRAQVDYSSKEALEKAGLAPEPEAAADEEDEYMGNGEEDE</sequence>
<reference evidence="2 3" key="1">
    <citation type="journal article" date="2016" name="Mol. Biol. Evol.">
        <title>Comparative Genomics of Early-Diverging Mushroom-Forming Fungi Provides Insights into the Origins of Lignocellulose Decay Capabilities.</title>
        <authorList>
            <person name="Nagy L.G."/>
            <person name="Riley R."/>
            <person name="Tritt A."/>
            <person name="Adam C."/>
            <person name="Daum C."/>
            <person name="Floudas D."/>
            <person name="Sun H."/>
            <person name="Yadav J.S."/>
            <person name="Pangilinan J."/>
            <person name="Larsson K.H."/>
            <person name="Matsuura K."/>
            <person name="Barry K."/>
            <person name="Labutti K."/>
            <person name="Kuo R."/>
            <person name="Ohm R.A."/>
            <person name="Bhattacharya S.S."/>
            <person name="Shirouzu T."/>
            <person name="Yoshinaga Y."/>
            <person name="Martin F.M."/>
            <person name="Grigoriev I.V."/>
            <person name="Hibbett D.S."/>
        </authorList>
    </citation>
    <scope>NUCLEOTIDE SEQUENCE [LARGE SCALE GENOMIC DNA]</scope>
    <source>
        <strain evidence="2 3">TUFC12733</strain>
    </source>
</reference>
<evidence type="ECO:0000313" key="2">
    <source>
        <dbReference type="EMBL" id="KZO95739.1"/>
    </source>
</evidence>
<feature type="compositionally biased region" description="Acidic residues" evidence="1">
    <location>
        <begin position="36"/>
        <end position="67"/>
    </location>
</feature>
<dbReference type="EMBL" id="KV417287">
    <property type="protein sequence ID" value="KZO95739.1"/>
    <property type="molecule type" value="Genomic_DNA"/>
</dbReference>
<organism evidence="2 3">
    <name type="scientific">Calocera viscosa (strain TUFC12733)</name>
    <dbReference type="NCBI Taxonomy" id="1330018"/>
    <lineage>
        <taxon>Eukaryota</taxon>
        <taxon>Fungi</taxon>
        <taxon>Dikarya</taxon>
        <taxon>Basidiomycota</taxon>
        <taxon>Agaricomycotina</taxon>
        <taxon>Dacrymycetes</taxon>
        <taxon>Dacrymycetales</taxon>
        <taxon>Dacrymycetaceae</taxon>
        <taxon>Calocera</taxon>
    </lineage>
</organism>
<gene>
    <name evidence="2" type="ORF">CALVIDRAFT_537726</name>
</gene>
<evidence type="ECO:0000256" key="1">
    <source>
        <dbReference type="SAM" id="MobiDB-lite"/>
    </source>
</evidence>
<accession>A0A167LJ06</accession>
<feature type="region of interest" description="Disordered" evidence="1">
    <location>
        <begin position="1"/>
        <end position="116"/>
    </location>
</feature>
<feature type="compositionally biased region" description="Acidic residues" evidence="1">
    <location>
        <begin position="100"/>
        <end position="116"/>
    </location>
</feature>
<dbReference type="AlphaFoldDB" id="A0A167LJ06"/>
<keyword evidence="3" id="KW-1185">Reference proteome</keyword>
<protein>
    <recommendedName>
        <fullName evidence="4">Histone chaperone domain-containing protein</fullName>
    </recommendedName>
</protein>
<evidence type="ECO:0000313" key="3">
    <source>
        <dbReference type="Proteomes" id="UP000076738"/>
    </source>
</evidence>
<feature type="compositionally biased region" description="Polar residues" evidence="1">
    <location>
        <begin position="1"/>
        <end position="16"/>
    </location>
</feature>
<proteinExistence type="predicted"/>
<dbReference type="Proteomes" id="UP000076738">
    <property type="component" value="Unassembled WGS sequence"/>
</dbReference>
<name>A0A167LJ06_CALVF</name>